<dbReference type="PANTHER" id="PTHR43671">
    <property type="entry name" value="SERINE/THREONINE-PROTEIN KINASE NEK"/>
    <property type="match status" value="1"/>
</dbReference>
<dbReference type="EC" id="2.7.11.1" evidence="1"/>
<feature type="domain" description="Protein kinase" evidence="9">
    <location>
        <begin position="30"/>
        <end position="333"/>
    </location>
</feature>
<keyword evidence="12" id="KW-1185">Reference proteome</keyword>
<dbReference type="PROSITE" id="PS00108">
    <property type="entry name" value="PROTEIN_KINASE_ST"/>
    <property type="match status" value="1"/>
</dbReference>
<evidence type="ECO:0000313" key="10">
    <source>
        <dbReference type="EMBL" id="KAF0980119.1"/>
    </source>
</evidence>
<dbReference type="InterPro" id="IPR050660">
    <property type="entry name" value="NEK_Ser/Thr_kinase"/>
</dbReference>
<dbReference type="AlphaFoldDB" id="A0A6A5BSL5"/>
<comment type="caution">
    <text evidence="11">The sequence shown here is derived from an EMBL/GenBank/DDBJ whole genome shotgun (WGS) entry which is preliminary data.</text>
</comment>
<keyword evidence="5" id="KW-0418">Kinase</keyword>
<evidence type="ECO:0000256" key="7">
    <source>
        <dbReference type="ARBA" id="ARBA00047899"/>
    </source>
</evidence>
<evidence type="ECO:0000256" key="3">
    <source>
        <dbReference type="ARBA" id="ARBA00022679"/>
    </source>
</evidence>
<keyword evidence="4" id="KW-0547">Nucleotide-binding</keyword>
<dbReference type="RefSeq" id="XP_044564900.1">
    <property type="nucleotide sequence ID" value="XM_044704028.1"/>
</dbReference>
<dbReference type="VEuPathDB" id="AmoebaDB:NF0071040"/>
<accession>A0A6A5BSL5</accession>
<evidence type="ECO:0000256" key="6">
    <source>
        <dbReference type="ARBA" id="ARBA00022840"/>
    </source>
</evidence>
<evidence type="ECO:0000259" key="9">
    <source>
        <dbReference type="PROSITE" id="PS50011"/>
    </source>
</evidence>
<dbReference type="Gene3D" id="1.10.510.10">
    <property type="entry name" value="Transferase(Phosphotransferase) domain 1"/>
    <property type="match status" value="1"/>
</dbReference>
<evidence type="ECO:0000313" key="11">
    <source>
        <dbReference type="EMBL" id="KAF0980187.1"/>
    </source>
</evidence>
<dbReference type="PROSITE" id="PS50011">
    <property type="entry name" value="PROTEIN_KINASE_DOM"/>
    <property type="match status" value="1"/>
</dbReference>
<dbReference type="SMART" id="SM00220">
    <property type="entry name" value="S_TKc"/>
    <property type="match status" value="1"/>
</dbReference>
<keyword evidence="3" id="KW-0808">Transferase</keyword>
<dbReference type="InterPro" id="IPR000719">
    <property type="entry name" value="Prot_kinase_dom"/>
</dbReference>
<evidence type="ECO:0000256" key="1">
    <source>
        <dbReference type="ARBA" id="ARBA00012513"/>
    </source>
</evidence>
<evidence type="ECO:0000256" key="5">
    <source>
        <dbReference type="ARBA" id="ARBA00022777"/>
    </source>
</evidence>
<organism evidence="11 12">
    <name type="scientific">Naegleria fowleri</name>
    <name type="common">Brain eating amoeba</name>
    <dbReference type="NCBI Taxonomy" id="5763"/>
    <lineage>
        <taxon>Eukaryota</taxon>
        <taxon>Discoba</taxon>
        <taxon>Heterolobosea</taxon>
        <taxon>Tetramitia</taxon>
        <taxon>Eutetramitia</taxon>
        <taxon>Vahlkampfiidae</taxon>
        <taxon>Naegleria</taxon>
    </lineage>
</organism>
<sequence length="430" mass="48888">MLPSPQNTSRCTKVRAKERFTLCPEFTQRYHSHEFIAEGGNGRVYKVQLKHLSSDLFRAIKCIPIHEEESDMSVEDAKKEALVTMKFAHENVLPVHEVLSVKQSEEISVIIIEMDYMKLGSLADVVTNSEPFEEDILRNILKQVCSALSYIWENFRVLHRDVKTGNILIRRMNLTRNDICVCLSDFGTAKEVLNSSSSWSHSRSSCASTGFIGTIHFAAPEILHFQMTPTQQRQSLPSPYSVKSDIFALGVTMAQLMTGDVSTNYASLSKTQGLVRDDLLKHQRIKYSDTFISLIERMLNKNPEERPSYDDIMNELSQISTRTSIEGQVHPSTTETEEPAEHILPPFDPAYEDAVVNRLFDLFGVSSPTKFREESVRICSGCKHKVKHYVRTLLGHSQISCGCRLARHYYEKHNLPTTEMCPCEMTTDIN</sequence>
<evidence type="ECO:0000256" key="8">
    <source>
        <dbReference type="ARBA" id="ARBA00048679"/>
    </source>
</evidence>
<evidence type="ECO:0000313" key="12">
    <source>
        <dbReference type="Proteomes" id="UP000444721"/>
    </source>
</evidence>
<gene>
    <name evidence="11" type="ORF">FDP41_013401</name>
    <name evidence="10" type="ORF">FDP41_013768</name>
</gene>
<keyword evidence="2" id="KW-0723">Serine/threonine-protein kinase</keyword>
<dbReference type="VEuPathDB" id="AmoebaDB:FDP41_013401"/>
<dbReference type="OrthoDB" id="10261027at2759"/>
<dbReference type="CDD" id="cd14014">
    <property type="entry name" value="STKc_PknB_like"/>
    <property type="match status" value="1"/>
</dbReference>
<reference evidence="11 12" key="1">
    <citation type="journal article" date="2019" name="Sci. Rep.">
        <title>Nanopore sequencing improves the draft genome of the human pathogenic amoeba Naegleria fowleri.</title>
        <authorList>
            <person name="Liechti N."/>
            <person name="Schurch N."/>
            <person name="Bruggmann R."/>
            <person name="Wittwer M."/>
        </authorList>
    </citation>
    <scope>NUCLEOTIDE SEQUENCE [LARGE SCALE GENOMIC DNA]</scope>
    <source>
        <strain evidence="11 12">ATCC 30894</strain>
    </source>
</reference>
<dbReference type="VEuPathDB" id="AmoebaDB:FDP41_013768"/>
<keyword evidence="6" id="KW-0067">ATP-binding</keyword>
<protein>
    <recommendedName>
        <fullName evidence="1">non-specific serine/threonine protein kinase</fullName>
        <ecNumber evidence="1">2.7.11.1</ecNumber>
    </recommendedName>
</protein>
<comment type="catalytic activity">
    <reaction evidence="7">
        <text>L-threonyl-[protein] + ATP = O-phospho-L-threonyl-[protein] + ADP + H(+)</text>
        <dbReference type="Rhea" id="RHEA:46608"/>
        <dbReference type="Rhea" id="RHEA-COMP:11060"/>
        <dbReference type="Rhea" id="RHEA-COMP:11605"/>
        <dbReference type="ChEBI" id="CHEBI:15378"/>
        <dbReference type="ChEBI" id="CHEBI:30013"/>
        <dbReference type="ChEBI" id="CHEBI:30616"/>
        <dbReference type="ChEBI" id="CHEBI:61977"/>
        <dbReference type="ChEBI" id="CHEBI:456216"/>
        <dbReference type="EC" id="2.7.11.1"/>
    </reaction>
</comment>
<dbReference type="EMBL" id="VFQX01000019">
    <property type="protein sequence ID" value="KAF0980187.1"/>
    <property type="molecule type" value="Genomic_DNA"/>
</dbReference>
<dbReference type="EMBL" id="VFQX01000020">
    <property type="protein sequence ID" value="KAF0980119.1"/>
    <property type="molecule type" value="Genomic_DNA"/>
</dbReference>
<comment type="catalytic activity">
    <reaction evidence="8">
        <text>L-seryl-[protein] + ATP = O-phospho-L-seryl-[protein] + ADP + H(+)</text>
        <dbReference type="Rhea" id="RHEA:17989"/>
        <dbReference type="Rhea" id="RHEA-COMP:9863"/>
        <dbReference type="Rhea" id="RHEA-COMP:11604"/>
        <dbReference type="ChEBI" id="CHEBI:15378"/>
        <dbReference type="ChEBI" id="CHEBI:29999"/>
        <dbReference type="ChEBI" id="CHEBI:30616"/>
        <dbReference type="ChEBI" id="CHEBI:83421"/>
        <dbReference type="ChEBI" id="CHEBI:456216"/>
        <dbReference type="EC" id="2.7.11.1"/>
    </reaction>
</comment>
<dbReference type="OMA" id="QANSEIY"/>
<dbReference type="Pfam" id="PF00069">
    <property type="entry name" value="Pkinase"/>
    <property type="match status" value="1"/>
</dbReference>
<dbReference type="VEuPathDB" id="AmoebaDB:NfTy_029180"/>
<dbReference type="InterPro" id="IPR011009">
    <property type="entry name" value="Kinase-like_dom_sf"/>
</dbReference>
<dbReference type="GO" id="GO:0004674">
    <property type="term" value="F:protein serine/threonine kinase activity"/>
    <property type="evidence" value="ECO:0007669"/>
    <property type="project" value="UniProtKB-KW"/>
</dbReference>
<proteinExistence type="predicted"/>
<dbReference type="Proteomes" id="UP000444721">
    <property type="component" value="Unassembled WGS sequence"/>
</dbReference>
<evidence type="ECO:0000256" key="4">
    <source>
        <dbReference type="ARBA" id="ARBA00022741"/>
    </source>
</evidence>
<dbReference type="GO" id="GO:0005524">
    <property type="term" value="F:ATP binding"/>
    <property type="evidence" value="ECO:0007669"/>
    <property type="project" value="UniProtKB-KW"/>
</dbReference>
<dbReference type="GeneID" id="68120616"/>
<evidence type="ECO:0000256" key="2">
    <source>
        <dbReference type="ARBA" id="ARBA00022527"/>
    </source>
</evidence>
<dbReference type="InterPro" id="IPR008271">
    <property type="entry name" value="Ser/Thr_kinase_AS"/>
</dbReference>
<dbReference type="PANTHER" id="PTHR43671:SF98">
    <property type="entry name" value="SERINE_THREONINE-PROTEIN KINASE NEK11"/>
    <property type="match status" value="1"/>
</dbReference>
<name>A0A6A5BSL5_NAEFO</name>
<dbReference type="Gene3D" id="3.30.200.20">
    <property type="entry name" value="Phosphorylase Kinase, domain 1"/>
    <property type="match status" value="1"/>
</dbReference>
<dbReference type="SUPFAM" id="SSF56112">
    <property type="entry name" value="Protein kinase-like (PK-like)"/>
    <property type="match status" value="1"/>
</dbReference>